<dbReference type="PANTHER" id="PTHR12192">
    <property type="entry name" value="CATION TRANSPORT PROTEIN CHAC-RELATED"/>
    <property type="match status" value="1"/>
</dbReference>
<evidence type="ECO:0000313" key="5">
    <source>
        <dbReference type="Proteomes" id="UP000319255"/>
    </source>
</evidence>
<comment type="caution">
    <text evidence="4">The sequence shown here is derived from an EMBL/GenBank/DDBJ whole genome shotgun (WGS) entry which is preliminary data.</text>
</comment>
<dbReference type="GO" id="GO:0061928">
    <property type="term" value="F:glutathione specific gamma-glutamylcyclotransferase activity"/>
    <property type="evidence" value="ECO:0007669"/>
    <property type="project" value="UniProtKB-EC"/>
</dbReference>
<dbReference type="AlphaFoldDB" id="A0A501WTH6"/>
<keyword evidence="2" id="KW-0456">Lyase</keyword>
<dbReference type="PANTHER" id="PTHR12192:SF2">
    <property type="entry name" value="GLUTATHIONE-SPECIFIC GAMMA-GLUTAMYLCYCLOTRANSFERASE 2"/>
    <property type="match status" value="1"/>
</dbReference>
<dbReference type="EMBL" id="VFRP01000011">
    <property type="protein sequence ID" value="TPE50261.1"/>
    <property type="molecule type" value="Genomic_DNA"/>
</dbReference>
<dbReference type="CDD" id="cd06661">
    <property type="entry name" value="GGCT_like"/>
    <property type="match status" value="1"/>
</dbReference>
<protein>
    <recommendedName>
        <fullName evidence="1">glutathione-specific gamma-glutamylcyclotransferase</fullName>
        <ecNumber evidence="1">4.3.2.7</ecNumber>
    </recommendedName>
</protein>
<dbReference type="Pfam" id="PF04752">
    <property type="entry name" value="ChaC"/>
    <property type="match status" value="1"/>
</dbReference>
<proteinExistence type="predicted"/>
<feature type="region of interest" description="Disordered" evidence="3">
    <location>
        <begin position="1"/>
        <end position="27"/>
    </location>
</feature>
<evidence type="ECO:0000256" key="2">
    <source>
        <dbReference type="ARBA" id="ARBA00023239"/>
    </source>
</evidence>
<keyword evidence="4" id="KW-0808">Transferase</keyword>
<dbReference type="EC" id="4.3.2.7" evidence="1"/>
<dbReference type="GO" id="GO:0016740">
    <property type="term" value="F:transferase activity"/>
    <property type="evidence" value="ECO:0007669"/>
    <property type="project" value="UniProtKB-KW"/>
</dbReference>
<organism evidence="4 5">
    <name type="scientific">Amaricoccus solimangrovi</name>
    <dbReference type="NCBI Taxonomy" id="2589815"/>
    <lineage>
        <taxon>Bacteria</taxon>
        <taxon>Pseudomonadati</taxon>
        <taxon>Pseudomonadota</taxon>
        <taxon>Alphaproteobacteria</taxon>
        <taxon>Rhodobacterales</taxon>
        <taxon>Paracoccaceae</taxon>
        <taxon>Amaricoccus</taxon>
    </lineage>
</organism>
<dbReference type="GO" id="GO:0005737">
    <property type="term" value="C:cytoplasm"/>
    <property type="evidence" value="ECO:0007669"/>
    <property type="project" value="TreeGrafter"/>
</dbReference>
<feature type="compositionally biased region" description="Basic and acidic residues" evidence="3">
    <location>
        <begin position="7"/>
        <end position="16"/>
    </location>
</feature>
<accession>A0A501WTH6</accession>
<dbReference type="Proteomes" id="UP000319255">
    <property type="component" value="Unassembled WGS sequence"/>
</dbReference>
<dbReference type="Gene3D" id="3.10.490.10">
    <property type="entry name" value="Gamma-glutamyl cyclotransferase-like"/>
    <property type="match status" value="1"/>
</dbReference>
<dbReference type="GO" id="GO:0006751">
    <property type="term" value="P:glutathione catabolic process"/>
    <property type="evidence" value="ECO:0007669"/>
    <property type="project" value="InterPro"/>
</dbReference>
<keyword evidence="5" id="KW-1185">Reference proteome</keyword>
<sequence length="231" mass="25387">MRLTPEMVRRAHREEPDPGPGPGFTPATEAESAALVEALLARPEAPGPGEPLYVFAYGSLIWKPEFEVTESLRGTLRGWHRSFCISLTRWRGSPACPGLMLALERGGTCVGLLLRLPAEGRTEALVKLVRREIPHREGADMARWSQIDTARGRLPALVFWAGPKGPNIEHRLPLGTVAHRLAHACGHGGSGAEYLYNTVEHLEAAGIHDRNLWRLQDLVAEEIGAWPLPRA</sequence>
<dbReference type="InterPro" id="IPR006840">
    <property type="entry name" value="ChaC"/>
</dbReference>
<gene>
    <name evidence="4" type="ORF">FJM51_12240</name>
</gene>
<reference evidence="4 5" key="1">
    <citation type="submission" date="2019-06" db="EMBL/GenBank/DDBJ databases">
        <title>A novel bacterium of genus Amaricoccus, isolated from marine sediment.</title>
        <authorList>
            <person name="Huang H."/>
            <person name="Mo K."/>
            <person name="Hu Y."/>
        </authorList>
    </citation>
    <scope>NUCLEOTIDE SEQUENCE [LARGE SCALE GENOMIC DNA]</scope>
    <source>
        <strain evidence="4 5">HB172011</strain>
    </source>
</reference>
<name>A0A501WTH6_9RHOB</name>
<evidence type="ECO:0000313" key="4">
    <source>
        <dbReference type="EMBL" id="TPE50261.1"/>
    </source>
</evidence>
<evidence type="ECO:0000256" key="1">
    <source>
        <dbReference type="ARBA" id="ARBA00012344"/>
    </source>
</evidence>
<dbReference type="OrthoDB" id="9795692at2"/>
<evidence type="ECO:0000256" key="3">
    <source>
        <dbReference type="SAM" id="MobiDB-lite"/>
    </source>
</evidence>
<dbReference type="InterPro" id="IPR013024">
    <property type="entry name" value="GGCT-like"/>
</dbReference>